<evidence type="ECO:0000313" key="2">
    <source>
        <dbReference type="EMBL" id="AWB84550.1"/>
    </source>
</evidence>
<evidence type="ECO:0000259" key="1">
    <source>
        <dbReference type="Pfam" id="PF01168"/>
    </source>
</evidence>
<organism evidence="2 3">
    <name type="scientific">Corynebacterium liangguodongii</name>
    <dbReference type="NCBI Taxonomy" id="2079535"/>
    <lineage>
        <taxon>Bacteria</taxon>
        <taxon>Bacillati</taxon>
        <taxon>Actinomycetota</taxon>
        <taxon>Actinomycetes</taxon>
        <taxon>Mycobacteriales</taxon>
        <taxon>Corynebacteriaceae</taxon>
        <taxon>Corynebacterium</taxon>
    </lineage>
</organism>
<dbReference type="InterPro" id="IPR001608">
    <property type="entry name" value="Ala_racemase_N"/>
</dbReference>
<dbReference type="InterPro" id="IPR029066">
    <property type="entry name" value="PLP-binding_barrel"/>
</dbReference>
<dbReference type="Pfam" id="PF01168">
    <property type="entry name" value="Ala_racemase_N"/>
    <property type="match status" value="1"/>
</dbReference>
<dbReference type="SUPFAM" id="SSF51419">
    <property type="entry name" value="PLP-binding barrel"/>
    <property type="match status" value="1"/>
</dbReference>
<dbReference type="RefSeq" id="WP_108404559.1">
    <property type="nucleotide sequence ID" value="NZ_CP026948.1"/>
</dbReference>
<dbReference type="EMBL" id="CP026948">
    <property type="protein sequence ID" value="AWB84550.1"/>
    <property type="molecule type" value="Genomic_DNA"/>
</dbReference>
<protein>
    <submittedName>
        <fullName evidence="2">Alanine racemase</fullName>
    </submittedName>
</protein>
<dbReference type="AlphaFoldDB" id="A0A2S0WFM6"/>
<dbReference type="OrthoDB" id="2445260at2"/>
<dbReference type="PANTHER" id="PTHR28004">
    <property type="entry name" value="ZGC:162816-RELATED"/>
    <property type="match status" value="1"/>
</dbReference>
<feature type="domain" description="Alanine racemase N-terminal" evidence="1">
    <location>
        <begin position="32"/>
        <end position="201"/>
    </location>
</feature>
<sequence>MPTVSRVPAPHVREGVATLLAAGEVTAPCAVVDTSAFDHNARRMAERAAGLPIRVASKSLRSVAALHRALEHEGYRGILSYSVPEAIYLAREGFTDIVVAYPSVNAPAIKELAGSEALRRAITLMVDCAEHLDLIERAASGAGPVRVAIDIDCSLRLPGVVIGPRRSPIHTPEAAGDLARDIARRGTLRLVGAMGYEGQVASVGDAEGGPKGAAMRLMRHTSMSQLVPRRAECVAAIREISDLEFVNGGGTGSLGISALDSSLTELAAGSGFYTPAIFDHFSDVNHLAAAFFVCQVSRLPDRGWATVNSGGWIASGPPAPDRAPVPCYPAGLSYSPTEGAGEVQTPLRGRGTRGLRVGDPVWFRHAKAGEMTEHVASIVTVAPDGSHEQWDTYRGKGWTLR</sequence>
<proteinExistence type="predicted"/>
<name>A0A2S0WFM6_9CORY</name>
<keyword evidence="3" id="KW-1185">Reference proteome</keyword>
<dbReference type="PANTHER" id="PTHR28004:SF2">
    <property type="entry name" value="D-SERINE DEHYDRATASE"/>
    <property type="match status" value="1"/>
</dbReference>
<gene>
    <name evidence="2" type="ORF">C3E79_08680</name>
</gene>
<dbReference type="KEGG" id="clia:C3E79_08680"/>
<dbReference type="InterPro" id="IPR051466">
    <property type="entry name" value="D-amino_acid_metab_enzyme"/>
</dbReference>
<evidence type="ECO:0000313" key="3">
    <source>
        <dbReference type="Proteomes" id="UP000244754"/>
    </source>
</evidence>
<dbReference type="GO" id="GO:0036088">
    <property type="term" value="P:D-serine catabolic process"/>
    <property type="evidence" value="ECO:0007669"/>
    <property type="project" value="TreeGrafter"/>
</dbReference>
<accession>A0A2S0WFM6</accession>
<dbReference type="Gene3D" id="3.20.20.10">
    <property type="entry name" value="Alanine racemase"/>
    <property type="match status" value="1"/>
</dbReference>
<dbReference type="Proteomes" id="UP000244754">
    <property type="component" value="Chromosome"/>
</dbReference>
<reference evidence="3" key="1">
    <citation type="submission" date="2018-01" db="EMBL/GenBank/DDBJ databases">
        <authorList>
            <person name="Li J."/>
        </authorList>
    </citation>
    <scope>NUCLEOTIDE SEQUENCE [LARGE SCALE GENOMIC DNA]</scope>
    <source>
        <strain evidence="3">2184</strain>
    </source>
</reference>
<dbReference type="GO" id="GO:0008721">
    <property type="term" value="F:D-serine ammonia-lyase activity"/>
    <property type="evidence" value="ECO:0007669"/>
    <property type="project" value="TreeGrafter"/>
</dbReference>